<sequence>MFGAHSEKVNGFVFFQNVQSTKCRQAGERYMNKKPAKPIPESHYERFKYRLEEISGEWAERNITIFLIDIATGYRIQDIINLTISDIQTALQNGHFEIQEKKQYNAWKTHIRKNPKSSKKMPEKRKHDIVPQLENILKKYIKNKKKSEYAFPSQKGFGSKYISEKAYSDILKKVADDKEINLKNITGHSLRKTYARRLFEETNNLEYVRIALGHLSVEVTKRYLGLDDDVKESAAKIAGRKL</sequence>
<dbReference type="STRING" id="1330534.L323_08745"/>
<dbReference type="InterPro" id="IPR011010">
    <property type="entry name" value="DNA_brk_join_enz"/>
</dbReference>
<dbReference type="EMBL" id="ATAY01000028">
    <property type="protein sequence ID" value="EPR12324.1"/>
    <property type="molecule type" value="Genomic_DNA"/>
</dbReference>
<dbReference type="InterPro" id="IPR002104">
    <property type="entry name" value="Integrase_catalytic"/>
</dbReference>
<dbReference type="PATRIC" id="fig|1330534.3.peg.1740"/>
<evidence type="ECO:0000313" key="3">
    <source>
        <dbReference type="EMBL" id="EPR12324.1"/>
    </source>
</evidence>
<dbReference type="AlphaFoldDB" id="U4R2G2"/>
<dbReference type="GO" id="GO:0006310">
    <property type="term" value="P:DNA recombination"/>
    <property type="evidence" value="ECO:0007669"/>
    <property type="project" value="UniProtKB-KW"/>
</dbReference>
<evidence type="ECO:0000256" key="1">
    <source>
        <dbReference type="ARBA" id="ARBA00023172"/>
    </source>
</evidence>
<organism evidence="3 4">
    <name type="scientific">Ruminiclostridium papyrosolvens C7</name>
    <dbReference type="NCBI Taxonomy" id="1330534"/>
    <lineage>
        <taxon>Bacteria</taxon>
        <taxon>Bacillati</taxon>
        <taxon>Bacillota</taxon>
        <taxon>Clostridia</taxon>
        <taxon>Eubacteriales</taxon>
        <taxon>Oscillospiraceae</taxon>
        <taxon>Ruminiclostridium</taxon>
    </lineage>
</organism>
<dbReference type="GO" id="GO:0015074">
    <property type="term" value="P:DNA integration"/>
    <property type="evidence" value="ECO:0007669"/>
    <property type="project" value="InterPro"/>
</dbReference>
<dbReference type="PANTHER" id="PTHR30349:SF82">
    <property type="entry name" value="INTEGRASE_RECOMBINASE YOEC-RELATED"/>
    <property type="match status" value="1"/>
</dbReference>
<dbReference type="Pfam" id="PF00589">
    <property type="entry name" value="Phage_integrase"/>
    <property type="match status" value="1"/>
</dbReference>
<dbReference type="SUPFAM" id="SSF56349">
    <property type="entry name" value="DNA breaking-rejoining enzymes"/>
    <property type="match status" value="1"/>
</dbReference>
<accession>U4R2G2</accession>
<reference evidence="3 4" key="1">
    <citation type="journal article" date="2013" name="Genome Announc.">
        <title>Draft Genome Sequence of the Cellulolytic Bacterium Clostridium papyrosolvens C7 (ATCC 700395).</title>
        <authorList>
            <person name="Zepeda V."/>
            <person name="Dassa B."/>
            <person name="Borovok I."/>
            <person name="Lamed R."/>
            <person name="Bayer E.A."/>
            <person name="Cate J.H."/>
        </authorList>
    </citation>
    <scope>NUCLEOTIDE SEQUENCE [LARGE SCALE GENOMIC DNA]</scope>
    <source>
        <strain evidence="3 4">C7</strain>
    </source>
</reference>
<dbReference type="InterPro" id="IPR013762">
    <property type="entry name" value="Integrase-like_cat_sf"/>
</dbReference>
<protein>
    <submittedName>
        <fullName evidence="3">Integrase</fullName>
    </submittedName>
</protein>
<keyword evidence="1" id="KW-0233">DNA recombination</keyword>
<dbReference type="PROSITE" id="PS51898">
    <property type="entry name" value="TYR_RECOMBINASE"/>
    <property type="match status" value="1"/>
</dbReference>
<name>U4R2G2_9FIRM</name>
<comment type="caution">
    <text evidence="3">The sequence shown here is derived from an EMBL/GenBank/DDBJ whole genome shotgun (WGS) entry which is preliminary data.</text>
</comment>
<proteinExistence type="predicted"/>
<dbReference type="InterPro" id="IPR050090">
    <property type="entry name" value="Tyrosine_recombinase_XerCD"/>
</dbReference>
<dbReference type="Proteomes" id="UP000016860">
    <property type="component" value="Unassembled WGS sequence"/>
</dbReference>
<evidence type="ECO:0000313" key="4">
    <source>
        <dbReference type="Proteomes" id="UP000016860"/>
    </source>
</evidence>
<evidence type="ECO:0000259" key="2">
    <source>
        <dbReference type="PROSITE" id="PS51898"/>
    </source>
</evidence>
<feature type="domain" description="Tyr recombinase" evidence="2">
    <location>
        <begin position="34"/>
        <end position="236"/>
    </location>
</feature>
<dbReference type="Gene3D" id="1.10.443.10">
    <property type="entry name" value="Intergrase catalytic core"/>
    <property type="match status" value="1"/>
</dbReference>
<dbReference type="GO" id="GO:0003677">
    <property type="term" value="F:DNA binding"/>
    <property type="evidence" value="ECO:0007669"/>
    <property type="project" value="InterPro"/>
</dbReference>
<gene>
    <name evidence="3" type="ORF">L323_08745</name>
</gene>
<dbReference type="PANTHER" id="PTHR30349">
    <property type="entry name" value="PHAGE INTEGRASE-RELATED"/>
    <property type="match status" value="1"/>
</dbReference>